<sequence>MKRTPVPQPNHQNAAFMLPTVMIMLGLATIIILSLLQFIAVMTTFTNQIIYRQIALTAAHGALEFGKEQFDGNLSYSGTAETTLFQNSRYRVTYQLNQIPGSLSLDGRSQRMQGIGRVYLPPAAASASYTRVINGEVVRSQIVSKDPSDFSPMAWYDASCNANTSTDPTCQVDTVLKDGSSSASMVAGSTREESSAGDYCGGAPATGDGLLSLNRDNECGLWEQQLVGMTFNFGASLPKGTTIQDAYVQFTSGAKADADQVAMHIYGIAADNQPNFTAVGNDQIWGKPLTAAEVVWDPGPWASPNQSGAFQRTPNLKSVIQEIINRPGWNTGNNIALFFEYHTGPGTRRAKMSPITLNLTYSNNVPANTNDLVRYWRDRSGNGFHLSAVNDASRPTKKTIVQNPTTTAPNGKPMISFTPGASAMTATVPANTARASNTYTVFTVMNVLNTTDSVNGTGSILSFWGSGTNNALLSPLWRHPYSGFHSWDAASGINQNDLCIARDNVERICRNVTNLEMDGETSWAILSMRESITERNRLFRISGTNSPPQNLEDSVIQLNAPYTIAVGAQANNLTQAAGVQIAEIIIYDRELTCPQMEAVEAYLAAKWGFNDPNLPAFNKYQSAGCAENNVPAY</sequence>
<reference evidence="2" key="1">
    <citation type="submission" date="2019-01" db="EMBL/GenBank/DDBJ databases">
        <title>Genomic signatures and co-occurrence patterns of the ultra-small Saccharimodia (Patescibacteria phylum) suggest a symbiotic lifestyle.</title>
        <authorList>
            <person name="Lemos L."/>
            <person name="Medeiros J."/>
            <person name="Andreote F."/>
            <person name="Fernandes G."/>
            <person name="Varani A."/>
            <person name="Oliveira G."/>
            <person name="Pylro V."/>
        </authorList>
    </citation>
    <scope>NUCLEOTIDE SEQUENCE [LARGE SCALE GENOMIC DNA]</scope>
    <source>
        <strain evidence="2">AMD01</strain>
    </source>
</reference>
<protein>
    <submittedName>
        <fullName evidence="2">Uncharacterized protein</fullName>
    </submittedName>
</protein>
<keyword evidence="3" id="KW-1185">Reference proteome</keyword>
<organism evidence="2 3">
    <name type="scientific">Candidatus Chaera renei</name>
    <dbReference type="NCBI Taxonomy" id="2506947"/>
    <lineage>
        <taxon>Bacteria</taxon>
        <taxon>Candidatus Saccharimonadota</taxon>
        <taxon>Candidatus Saccharimonadia</taxon>
        <taxon>Candidatus Saccharimonadales</taxon>
        <taxon>Candidatus Saccharimonadaceae</taxon>
        <taxon>Candidatus Chaera</taxon>
    </lineage>
</organism>
<dbReference type="EMBL" id="SCKW01000003">
    <property type="protein sequence ID" value="RWZ79733.1"/>
    <property type="molecule type" value="Genomic_DNA"/>
</dbReference>
<evidence type="ECO:0000313" key="2">
    <source>
        <dbReference type="EMBL" id="RWZ79733.1"/>
    </source>
</evidence>
<comment type="caution">
    <text evidence="2">The sequence shown here is derived from an EMBL/GenBank/DDBJ whole genome shotgun (WGS) entry which is preliminary data.</text>
</comment>
<keyword evidence="1" id="KW-0812">Transmembrane</keyword>
<proteinExistence type="predicted"/>
<evidence type="ECO:0000313" key="3">
    <source>
        <dbReference type="Proteomes" id="UP000289269"/>
    </source>
</evidence>
<keyword evidence="1" id="KW-0472">Membrane</keyword>
<dbReference type="AlphaFoldDB" id="A0A4Q0AK41"/>
<name>A0A4Q0AK41_9BACT</name>
<evidence type="ECO:0000256" key="1">
    <source>
        <dbReference type="SAM" id="Phobius"/>
    </source>
</evidence>
<dbReference type="Proteomes" id="UP000289269">
    <property type="component" value="Unassembled WGS sequence"/>
</dbReference>
<accession>A0A4Q0AK41</accession>
<keyword evidence="1" id="KW-1133">Transmembrane helix</keyword>
<feature type="transmembrane region" description="Helical" evidence="1">
    <location>
        <begin position="21"/>
        <end position="45"/>
    </location>
</feature>
<gene>
    <name evidence="2" type="ORF">EOT04_00530</name>
</gene>